<dbReference type="EMBL" id="VUNN01000001">
    <property type="protein sequence ID" value="MSU05316.1"/>
    <property type="molecule type" value="Genomic_DNA"/>
</dbReference>
<evidence type="ECO:0000313" key="2">
    <source>
        <dbReference type="Proteomes" id="UP000460549"/>
    </source>
</evidence>
<proteinExistence type="predicted"/>
<dbReference type="RefSeq" id="WP_154424216.1">
    <property type="nucleotide sequence ID" value="NZ_VUNN01000001.1"/>
</dbReference>
<name>A0A7X2TPC9_9SPIO</name>
<evidence type="ECO:0000313" key="1">
    <source>
        <dbReference type="EMBL" id="MSU05316.1"/>
    </source>
</evidence>
<reference evidence="1 2" key="1">
    <citation type="submission" date="2019-08" db="EMBL/GenBank/DDBJ databases">
        <title>In-depth cultivation of the pig gut microbiome towards novel bacterial diversity and tailored functional studies.</title>
        <authorList>
            <person name="Wylensek D."/>
            <person name="Hitch T.C.A."/>
            <person name="Clavel T."/>
        </authorList>
    </citation>
    <scope>NUCLEOTIDE SEQUENCE [LARGE SCALE GENOMIC DNA]</scope>
    <source>
        <strain evidence="1 2">NM-380-WT-3C1</strain>
    </source>
</reference>
<sequence length="116" mass="13001">MKKIIFKNDDIKSLVEGKKCARLSFGLSDIVLEGVLTKHFSPADTKKGFEMLKRYISSSSFEVIVLDDFGHSLASSSYKDDIIIWLNDHQCNDDFPLLIITGGGQEELPNLIADYT</sequence>
<protein>
    <submittedName>
        <fullName evidence="1">Uncharacterized protein</fullName>
    </submittedName>
</protein>
<dbReference type="Proteomes" id="UP000460549">
    <property type="component" value="Unassembled WGS sequence"/>
</dbReference>
<dbReference type="AlphaFoldDB" id="A0A7X2TPC9"/>
<accession>A0A7X2TPC9</accession>
<comment type="caution">
    <text evidence="1">The sequence shown here is derived from an EMBL/GenBank/DDBJ whole genome shotgun (WGS) entry which is preliminary data.</text>
</comment>
<organism evidence="1 2">
    <name type="scientific">Bullifex porci</name>
    <dbReference type="NCBI Taxonomy" id="2606638"/>
    <lineage>
        <taxon>Bacteria</taxon>
        <taxon>Pseudomonadati</taxon>
        <taxon>Spirochaetota</taxon>
        <taxon>Spirochaetia</taxon>
        <taxon>Spirochaetales</taxon>
        <taxon>Spirochaetaceae</taxon>
        <taxon>Bullifex</taxon>
    </lineage>
</organism>
<gene>
    <name evidence="1" type="ORF">FYJ80_00745</name>
</gene>
<keyword evidence="2" id="KW-1185">Reference proteome</keyword>